<feature type="transmembrane region" description="Helical" evidence="1">
    <location>
        <begin position="38"/>
        <end position="59"/>
    </location>
</feature>
<keyword evidence="1" id="KW-1133">Transmembrane helix</keyword>
<reference evidence="3 5" key="1">
    <citation type="submission" date="2020-05" db="EMBL/GenBank/DDBJ databases">
        <title>Comparative genomic analysis of denitrifying bacteria from Halomonas genus.</title>
        <authorList>
            <person name="Wang L."/>
            <person name="Shao Z."/>
        </authorList>
    </citation>
    <scope>NUCLEOTIDE SEQUENCE [LARGE SCALE GENOMIC DNA]</scope>
    <source>
        <strain evidence="3 5">DSM 17331</strain>
    </source>
</reference>
<accession>A0A7W0AEE1</accession>
<feature type="transmembrane region" description="Helical" evidence="1">
    <location>
        <begin position="7"/>
        <end position="26"/>
    </location>
</feature>
<evidence type="ECO:0000256" key="1">
    <source>
        <dbReference type="SAM" id="Phobius"/>
    </source>
</evidence>
<gene>
    <name evidence="2" type="ORF">H1D44_11640</name>
    <name evidence="3" type="ORF">HOP48_11965</name>
</gene>
<organism evidence="2 4">
    <name type="scientific">Billgrantia kenyensis</name>
    <dbReference type="NCBI Taxonomy" id="321266"/>
    <lineage>
        <taxon>Bacteria</taxon>
        <taxon>Pseudomonadati</taxon>
        <taxon>Pseudomonadota</taxon>
        <taxon>Gammaproteobacteria</taxon>
        <taxon>Oceanospirillales</taxon>
        <taxon>Halomonadaceae</taxon>
        <taxon>Billgrantia</taxon>
    </lineage>
</organism>
<keyword evidence="1" id="KW-0472">Membrane</keyword>
<proteinExistence type="predicted"/>
<evidence type="ECO:0000313" key="2">
    <source>
        <dbReference type="EMBL" id="MBA2779544.1"/>
    </source>
</evidence>
<evidence type="ECO:0000313" key="4">
    <source>
        <dbReference type="Proteomes" id="UP000518091"/>
    </source>
</evidence>
<keyword evidence="1" id="KW-0812">Transmembrane</keyword>
<dbReference type="Proteomes" id="UP000518091">
    <property type="component" value="Unassembled WGS sequence"/>
</dbReference>
<name>A0A7W0AEE1_9GAMM</name>
<protein>
    <submittedName>
        <fullName evidence="2">Uncharacterized protein</fullName>
    </submittedName>
</protein>
<keyword evidence="5" id="KW-1185">Reference proteome</keyword>
<evidence type="ECO:0000313" key="5">
    <source>
        <dbReference type="Proteomes" id="UP000814353"/>
    </source>
</evidence>
<comment type="caution">
    <text evidence="2">The sequence shown here is derived from an EMBL/GenBank/DDBJ whole genome shotgun (WGS) entry which is preliminary data.</text>
</comment>
<dbReference type="Proteomes" id="UP000814353">
    <property type="component" value="Unassembled WGS sequence"/>
</dbReference>
<dbReference type="EMBL" id="JACEFT010000013">
    <property type="protein sequence ID" value="MBA2779544.1"/>
    <property type="molecule type" value="Genomic_DNA"/>
</dbReference>
<dbReference type="EMBL" id="JABFUB010000009">
    <property type="protein sequence ID" value="MCG6662256.1"/>
    <property type="molecule type" value="Genomic_DNA"/>
</dbReference>
<dbReference type="RefSeq" id="WP_181515023.1">
    <property type="nucleotide sequence ID" value="NZ_JABFUB010000009.1"/>
</dbReference>
<reference evidence="2 4" key="2">
    <citation type="submission" date="2020-07" db="EMBL/GenBank/DDBJ databases">
        <title>Identification of Halomonas strains.</title>
        <authorList>
            <person name="Xiao Z."/>
            <person name="Shen J."/>
        </authorList>
    </citation>
    <scope>NUCLEOTIDE SEQUENCE [LARGE SCALE GENOMIC DNA]</scope>
    <source>
        <strain evidence="2 4">DSM 17331</strain>
    </source>
</reference>
<sequence>MKDNRNIHFSYIIAIMAFIIIGLISVKWSEVPRLTEYISFALTVSSLLLATLAIAYAFYSGENLSLTLQKISESSTEIKYAAQNINTLTNEIKEIPDSIKKVTSKVDSSNKLLENLSKEKMLGDDTTHTIKTESSDQTVATLTSDTQAISFLNNSPPRGCEALLIAILGYKERTSFELSDISQGNSYMYLLSYLLATKAAGLIDFEYDALRRIAVTNAHPALVEEVENYVIENNERTIKDLSMPGESEESNRVMVYSDYFNIFGYFNSMHKAKIQP</sequence>
<evidence type="ECO:0000313" key="3">
    <source>
        <dbReference type="EMBL" id="MCG6662256.1"/>
    </source>
</evidence>
<dbReference type="AlphaFoldDB" id="A0A7W0AEE1"/>